<proteinExistence type="predicted"/>
<feature type="compositionally biased region" description="Basic and acidic residues" evidence="2">
    <location>
        <begin position="134"/>
        <end position="152"/>
    </location>
</feature>
<gene>
    <name evidence="4" type="ORF">F0562_023218</name>
</gene>
<dbReference type="PANTHER" id="PTHR10627">
    <property type="entry name" value="SCP160"/>
    <property type="match status" value="1"/>
</dbReference>
<dbReference type="PROSITE" id="PS50105">
    <property type="entry name" value="SAM_DOMAIN"/>
    <property type="match status" value="1"/>
</dbReference>
<dbReference type="CDD" id="cd09487">
    <property type="entry name" value="SAM_superfamily"/>
    <property type="match status" value="1"/>
</dbReference>
<dbReference type="PANTHER" id="PTHR10627:SF69">
    <property type="entry name" value="PROTEIN BICAUDAL C"/>
    <property type="match status" value="1"/>
</dbReference>
<dbReference type="OrthoDB" id="539213at2759"/>
<dbReference type="AlphaFoldDB" id="A0A5J5BHB1"/>
<dbReference type="SMART" id="SM00454">
    <property type="entry name" value="SAM"/>
    <property type="match status" value="1"/>
</dbReference>
<sequence>MAELQPPEGQINGGALVVTSTENVGTKRQRRPSVRLGDIGDQPYDSHVNRRTKQWKLPMKDSGKASKTRPLMNLGGAGDYHENLDGEDREGNLDSVAIGSWKVKDSKSKRGLATKRVRSNWVSKVDEGGGGGEAEEKFSGGEDVDDGFRDFDPEGSESPLKDQSPIHSLDNMAVDTDRVHGNEREVHFHGHRRGVRARVSEGRGHHDGVDLDGPSDTDARNWNNSEQDGVRVWLNQLGLGRYAPVFEIHEVDDEVLPMLTLEDLKDMGINAVGSRRKMYCAIQKLGKGFSNNFAEEVLENVDVCKDAMRKWLEPWKLSNISHNIFVLHKVGPINVKSRSSCDMEGSSGA</sequence>
<feature type="region of interest" description="Disordered" evidence="2">
    <location>
        <begin position="1"/>
        <end position="88"/>
    </location>
</feature>
<name>A0A5J5BHB1_9ASTE</name>
<dbReference type="Proteomes" id="UP000325577">
    <property type="component" value="Linkage Group LG12"/>
</dbReference>
<evidence type="ECO:0000256" key="1">
    <source>
        <dbReference type="ARBA" id="ARBA00022737"/>
    </source>
</evidence>
<dbReference type="InterPro" id="IPR001660">
    <property type="entry name" value="SAM"/>
</dbReference>
<dbReference type="SUPFAM" id="SSF47769">
    <property type="entry name" value="SAM/Pointed domain"/>
    <property type="match status" value="1"/>
</dbReference>
<dbReference type="Gene3D" id="1.10.150.50">
    <property type="entry name" value="Transcription Factor, Ets-1"/>
    <property type="match status" value="1"/>
</dbReference>
<protein>
    <recommendedName>
        <fullName evidence="3">SAM domain-containing protein</fullName>
    </recommendedName>
</protein>
<evidence type="ECO:0000256" key="2">
    <source>
        <dbReference type="SAM" id="MobiDB-lite"/>
    </source>
</evidence>
<organism evidence="4 5">
    <name type="scientific">Nyssa sinensis</name>
    <dbReference type="NCBI Taxonomy" id="561372"/>
    <lineage>
        <taxon>Eukaryota</taxon>
        <taxon>Viridiplantae</taxon>
        <taxon>Streptophyta</taxon>
        <taxon>Embryophyta</taxon>
        <taxon>Tracheophyta</taxon>
        <taxon>Spermatophyta</taxon>
        <taxon>Magnoliopsida</taxon>
        <taxon>eudicotyledons</taxon>
        <taxon>Gunneridae</taxon>
        <taxon>Pentapetalae</taxon>
        <taxon>asterids</taxon>
        <taxon>Cornales</taxon>
        <taxon>Nyssaceae</taxon>
        <taxon>Nyssa</taxon>
    </lineage>
</organism>
<dbReference type="EMBL" id="CM018035">
    <property type="protein sequence ID" value="KAA8542066.1"/>
    <property type="molecule type" value="Genomic_DNA"/>
</dbReference>
<evidence type="ECO:0000313" key="4">
    <source>
        <dbReference type="EMBL" id="KAA8542066.1"/>
    </source>
</evidence>
<feature type="compositionally biased region" description="Basic and acidic residues" evidence="2">
    <location>
        <begin position="198"/>
        <end position="209"/>
    </location>
</feature>
<keyword evidence="1" id="KW-0677">Repeat</keyword>
<keyword evidence="5" id="KW-1185">Reference proteome</keyword>
<accession>A0A5J5BHB1</accession>
<feature type="compositionally biased region" description="Basic and acidic residues" evidence="2">
    <location>
        <begin position="79"/>
        <end position="88"/>
    </location>
</feature>
<evidence type="ECO:0000313" key="5">
    <source>
        <dbReference type="Proteomes" id="UP000325577"/>
    </source>
</evidence>
<dbReference type="Pfam" id="PF00536">
    <property type="entry name" value="SAM_1"/>
    <property type="match status" value="1"/>
</dbReference>
<feature type="region of interest" description="Disordered" evidence="2">
    <location>
        <begin position="185"/>
        <end position="222"/>
    </location>
</feature>
<evidence type="ECO:0000259" key="3">
    <source>
        <dbReference type="PROSITE" id="PS50105"/>
    </source>
</evidence>
<reference evidence="4 5" key="1">
    <citation type="submission" date="2019-09" db="EMBL/GenBank/DDBJ databases">
        <title>A chromosome-level genome assembly of the Chinese tupelo Nyssa sinensis.</title>
        <authorList>
            <person name="Yang X."/>
            <person name="Kang M."/>
            <person name="Yang Y."/>
            <person name="Xiong H."/>
            <person name="Wang M."/>
            <person name="Zhang Z."/>
            <person name="Wang Z."/>
            <person name="Wu H."/>
            <person name="Ma T."/>
            <person name="Liu J."/>
            <person name="Xi Z."/>
        </authorList>
    </citation>
    <scope>NUCLEOTIDE SEQUENCE [LARGE SCALE GENOMIC DNA]</scope>
    <source>
        <strain evidence="4">J267</strain>
        <tissue evidence="4">Leaf</tissue>
    </source>
</reference>
<dbReference type="InterPro" id="IPR013761">
    <property type="entry name" value="SAM/pointed_sf"/>
</dbReference>
<feature type="domain" description="SAM" evidence="3">
    <location>
        <begin position="225"/>
        <end position="288"/>
    </location>
</feature>
<feature type="region of interest" description="Disordered" evidence="2">
    <location>
        <begin position="123"/>
        <end position="167"/>
    </location>
</feature>